<sequence length="281" mass="30053">MSERPFRFGVGLTGVGSRSAWLAKVRHAADLGYDVLQIPDHLGMTAPFPALVAAAEVAGRMRLGTFVLNAALYRPWVLARDVADTWRLTDGRLELGLGTGYMEHEFAAAGLPFGSGAERLARLADTLREVRQRLAGEPDRPAPPVMLAGAGRRLLELAGREADIVGFSMQAAVVPGVAPERALADRIAAVRAAAGDRFADLELNMIVGAAGRTPAEADLTIARAATGMRDEDLLGLPSVLCGSAPEIADRLRRYRAEFGISYYGVLEPHMTAFAQVIPLLR</sequence>
<dbReference type="PANTHER" id="PTHR43244:SF1">
    <property type="entry name" value="5,10-METHYLENETETRAHYDROMETHANOPTERIN REDUCTASE"/>
    <property type="match status" value="1"/>
</dbReference>
<feature type="domain" description="Luciferase-like" evidence="2">
    <location>
        <begin position="21"/>
        <end position="204"/>
    </location>
</feature>
<dbReference type="InterPro" id="IPR011251">
    <property type="entry name" value="Luciferase-like_dom"/>
</dbReference>
<dbReference type="GO" id="GO:0016705">
    <property type="term" value="F:oxidoreductase activity, acting on paired donors, with incorporation or reduction of molecular oxygen"/>
    <property type="evidence" value="ECO:0007669"/>
    <property type="project" value="InterPro"/>
</dbReference>
<evidence type="ECO:0000313" key="3">
    <source>
        <dbReference type="EMBL" id="MDR7320694.1"/>
    </source>
</evidence>
<dbReference type="SUPFAM" id="SSF51679">
    <property type="entry name" value="Bacterial luciferase-like"/>
    <property type="match status" value="1"/>
</dbReference>
<dbReference type="InterPro" id="IPR019923">
    <property type="entry name" value="Lucif-like_OxRdtase_MSMEG_2516"/>
</dbReference>
<dbReference type="NCBIfam" id="TIGR03621">
    <property type="entry name" value="F420_MSMEG_2516"/>
    <property type="match status" value="1"/>
</dbReference>
<protein>
    <submittedName>
        <fullName evidence="3">F420-dependent oxidoreductase</fullName>
    </submittedName>
</protein>
<reference evidence="3 4" key="1">
    <citation type="submission" date="2023-07" db="EMBL/GenBank/DDBJ databases">
        <title>Sequencing the genomes of 1000 actinobacteria strains.</title>
        <authorList>
            <person name="Klenk H.-P."/>
        </authorList>
    </citation>
    <scope>NUCLEOTIDE SEQUENCE [LARGE SCALE GENOMIC DNA]</scope>
    <source>
        <strain evidence="3 4">DSM 44711</strain>
    </source>
</reference>
<evidence type="ECO:0000259" key="2">
    <source>
        <dbReference type="Pfam" id="PF00296"/>
    </source>
</evidence>
<dbReference type="EMBL" id="JAVDYC010000001">
    <property type="protein sequence ID" value="MDR7320694.1"/>
    <property type="molecule type" value="Genomic_DNA"/>
</dbReference>
<dbReference type="Proteomes" id="UP001183629">
    <property type="component" value="Unassembled WGS sequence"/>
</dbReference>
<dbReference type="AlphaFoldDB" id="A0AAE3ZL70"/>
<evidence type="ECO:0000256" key="1">
    <source>
        <dbReference type="ARBA" id="ARBA00023002"/>
    </source>
</evidence>
<dbReference type="Gene3D" id="3.20.20.30">
    <property type="entry name" value="Luciferase-like domain"/>
    <property type="match status" value="1"/>
</dbReference>
<dbReference type="InterPro" id="IPR050564">
    <property type="entry name" value="F420-G6PD/mer"/>
</dbReference>
<dbReference type="Pfam" id="PF00296">
    <property type="entry name" value="Bac_luciferase"/>
    <property type="match status" value="1"/>
</dbReference>
<comment type="caution">
    <text evidence="3">The sequence shown here is derived from an EMBL/GenBank/DDBJ whole genome shotgun (WGS) entry which is preliminary data.</text>
</comment>
<dbReference type="InterPro" id="IPR036661">
    <property type="entry name" value="Luciferase-like_sf"/>
</dbReference>
<keyword evidence="4" id="KW-1185">Reference proteome</keyword>
<proteinExistence type="predicted"/>
<dbReference type="PANTHER" id="PTHR43244">
    <property type="match status" value="1"/>
</dbReference>
<gene>
    <name evidence="3" type="ORF">J2S44_000944</name>
</gene>
<name>A0AAE3ZL70_9ACTN</name>
<evidence type="ECO:0000313" key="4">
    <source>
        <dbReference type="Proteomes" id="UP001183629"/>
    </source>
</evidence>
<accession>A0AAE3ZL70</accession>
<organism evidence="3 4">
    <name type="scientific">Catenuloplanes niger</name>
    <dbReference type="NCBI Taxonomy" id="587534"/>
    <lineage>
        <taxon>Bacteria</taxon>
        <taxon>Bacillati</taxon>
        <taxon>Actinomycetota</taxon>
        <taxon>Actinomycetes</taxon>
        <taxon>Micromonosporales</taxon>
        <taxon>Micromonosporaceae</taxon>
        <taxon>Catenuloplanes</taxon>
    </lineage>
</organism>
<keyword evidence="1" id="KW-0560">Oxidoreductase</keyword>
<dbReference type="RefSeq" id="WP_310409313.1">
    <property type="nucleotide sequence ID" value="NZ_JAVDYC010000001.1"/>
</dbReference>